<dbReference type="Gramene" id="TraesCS3B03G0297900.1">
    <property type="protein sequence ID" value="TraesCS3B03G0297900.1.CDS1"/>
    <property type="gene ID" value="TraesCS3B03G0297900"/>
</dbReference>
<organism evidence="1">
    <name type="scientific">Triticum aestivum</name>
    <name type="common">Wheat</name>
    <dbReference type="NCBI Taxonomy" id="4565"/>
    <lineage>
        <taxon>Eukaryota</taxon>
        <taxon>Viridiplantae</taxon>
        <taxon>Streptophyta</taxon>
        <taxon>Embryophyta</taxon>
        <taxon>Tracheophyta</taxon>
        <taxon>Spermatophyta</taxon>
        <taxon>Magnoliopsida</taxon>
        <taxon>Liliopsida</taxon>
        <taxon>Poales</taxon>
        <taxon>Poaceae</taxon>
        <taxon>BOP clade</taxon>
        <taxon>Pooideae</taxon>
        <taxon>Triticodae</taxon>
        <taxon>Triticeae</taxon>
        <taxon>Triticinae</taxon>
        <taxon>Triticum</taxon>
    </lineage>
</organism>
<dbReference type="PaxDb" id="4565-Traes_3B_0295674E1.2"/>
<proteinExistence type="predicted"/>
<dbReference type="Gramene" id="TraesSTA3B03G01573170.1">
    <property type="protein sequence ID" value="TraesSTA3B03G01573170.1.CDS1"/>
    <property type="gene ID" value="TraesSTA3B03G01573170"/>
</dbReference>
<dbReference type="EnsemblPlants" id="TraesCS3B02G126900.1">
    <property type="protein sequence ID" value="TraesCS3B02G126900.1.cds1"/>
    <property type="gene ID" value="TraesCS3B02G126900"/>
</dbReference>
<keyword evidence="2" id="KW-1185">Reference proteome</keyword>
<dbReference type="GeneID" id="123068910"/>
<reference evidence="1" key="2">
    <citation type="submission" date="2018-10" db="UniProtKB">
        <authorList>
            <consortium name="EnsemblPlants"/>
        </authorList>
    </citation>
    <scope>IDENTIFICATION</scope>
</reference>
<dbReference type="Proteomes" id="UP000019116">
    <property type="component" value="Chromosome 3B"/>
</dbReference>
<dbReference type="Gramene" id="TraesCS3B02G126900.1">
    <property type="protein sequence ID" value="TraesCS3B02G126900.1.cds1"/>
    <property type="gene ID" value="TraesCS3B02G126900"/>
</dbReference>
<reference evidence="1" key="1">
    <citation type="submission" date="2018-08" db="EMBL/GenBank/DDBJ databases">
        <authorList>
            <person name="Rossello M."/>
        </authorList>
    </citation>
    <scope>NUCLEOTIDE SEQUENCE [LARGE SCALE GENOMIC DNA]</scope>
    <source>
        <strain evidence="1">cv. Chinese Spring</strain>
    </source>
</reference>
<dbReference type="Gramene" id="TraesLDM3B03G01581070.1">
    <property type="protein sequence ID" value="TraesLDM3B03G01581070.1.CDS1"/>
    <property type="gene ID" value="TraesLDM3B03G01581070"/>
</dbReference>
<dbReference type="Gramene" id="TraesJAG3B03G01589870.1">
    <property type="protein sequence ID" value="TraesJAG3B03G01589870.1.CDS1"/>
    <property type="gene ID" value="TraesJAG3B03G01589870"/>
</dbReference>
<sequence>MLIHPHRHSSSVLTRRCSASVFLPLQPHHQALSLLIFSVNPRHHQRCSPLLYPARPLPAWRASALPQVLRSYRRLAVLHPNSRPCFFDDALHSWSPRPRWLATSTSRLPKAGRSFDACSCCCGWGGDGLLVGAQGPGVESPCRGGGAPAREWLVTGAAVPVRSGGSVARQIWRLASMRRSWRRGRRPGGATHLPVAQGFWGGSGESPSFLFRLLFYVPSPYLQTPLLPSSLFSFRCFFSLRALCLLFFCIERPWPPDARAPLAKDPPASRLPPCHSHLAGDLHQVPSSARATLRPLPAALQPERFSRLPKQRRGTPCHEHWQTSRPTLPPSRFPPSFFPPRCIIPSLAPAAWSPAACARGGEGKWISRGGARW</sequence>
<gene>
    <name evidence="1" type="primary">LOC123068910</name>
</gene>
<protein>
    <submittedName>
        <fullName evidence="1">Uncharacterized protein</fullName>
    </submittedName>
</protein>
<dbReference type="Gramene" id="TraesLAC3B03G01522630.1">
    <property type="protein sequence ID" value="TraesLAC3B03G01522630.1.CDS1"/>
    <property type="gene ID" value="TraesLAC3B03G01522630"/>
</dbReference>
<dbReference type="AlphaFoldDB" id="A0A3B6FH92"/>
<name>A0A3B6FH92_WHEAT</name>
<evidence type="ECO:0000313" key="2">
    <source>
        <dbReference type="Proteomes" id="UP000019116"/>
    </source>
</evidence>
<accession>A0A3B6FH92</accession>
<dbReference type="RefSeq" id="XP_044347540.1">
    <property type="nucleotide sequence ID" value="XM_044491605.1"/>
</dbReference>
<evidence type="ECO:0000313" key="1">
    <source>
        <dbReference type="EnsemblPlants" id="TraesCS3B02G126900.1.cds1"/>
    </source>
</evidence>